<protein>
    <submittedName>
        <fullName evidence="1">YcgN family cysteine cluster protein</fullName>
    </submittedName>
</protein>
<gene>
    <name evidence="1" type="ORF">CWC05_11035</name>
</gene>
<evidence type="ECO:0000313" key="1">
    <source>
        <dbReference type="EMBL" id="TMP86998.1"/>
    </source>
</evidence>
<dbReference type="NCBIfam" id="NF003505">
    <property type="entry name" value="PRK05170.2-3"/>
    <property type="match status" value="1"/>
</dbReference>
<dbReference type="PANTHER" id="PTHR37421">
    <property type="entry name" value="UPF0260 PROTEIN YCGN"/>
    <property type="match status" value="1"/>
</dbReference>
<reference evidence="2" key="2">
    <citation type="submission" date="2019-06" db="EMBL/GenBank/DDBJ databases">
        <title>Co-occurence of chitin degradation, pigmentation and bioactivity in marine Pseudoalteromonas.</title>
        <authorList>
            <person name="Sonnenschein E.C."/>
            <person name="Bech P.K."/>
        </authorList>
    </citation>
    <scope>NUCLEOTIDE SEQUENCE [LARGE SCALE GENOMIC DNA]</scope>
    <source>
        <strain evidence="2">S2897</strain>
    </source>
</reference>
<dbReference type="Proteomes" id="UP000305874">
    <property type="component" value="Unassembled WGS sequence"/>
</dbReference>
<dbReference type="InterPro" id="IPR008228">
    <property type="entry name" value="UCP006173"/>
</dbReference>
<sequence length="167" mass="19353">MLEDKFWQTKSLAQMSDQEWEAICDGCGKCCLNTFIDSDEEQQEDFAATTELRPGEQLIYTNIVCQYLDNKTCNCTEYVNRQRLVPSCVKLTKENIDDIFFMPNSCSYRRLQEGRGLASWHPLLNKGKKSKMHSAGISVRNKTVKDCDVDLEYFEDHIAQWPQNDCD</sequence>
<accession>A0A5S3Z436</accession>
<evidence type="ECO:0000313" key="2">
    <source>
        <dbReference type="Proteomes" id="UP000305874"/>
    </source>
</evidence>
<dbReference type="STRING" id="151081.TW72_07130"/>
<comment type="caution">
    <text evidence="1">The sequence shown here is derived from an EMBL/GenBank/DDBJ whole genome shotgun (WGS) entry which is preliminary data.</text>
</comment>
<reference evidence="1 2" key="1">
    <citation type="submission" date="2017-12" db="EMBL/GenBank/DDBJ databases">
        <authorList>
            <person name="Paulsen S."/>
            <person name="Gram L.K."/>
        </authorList>
    </citation>
    <scope>NUCLEOTIDE SEQUENCE [LARGE SCALE GENOMIC DNA]</scope>
    <source>
        <strain evidence="1 2">S2897</strain>
    </source>
</reference>
<dbReference type="PIRSF" id="PIRSF006173">
    <property type="entry name" value="UCP006173"/>
    <property type="match status" value="1"/>
</dbReference>
<dbReference type="Pfam" id="PF03692">
    <property type="entry name" value="CxxCxxCC"/>
    <property type="match status" value="1"/>
</dbReference>
<dbReference type="InterPro" id="IPR005358">
    <property type="entry name" value="Puta_zinc/iron-chelating_dom"/>
</dbReference>
<proteinExistence type="predicted"/>
<name>A0A5S3Z436_9GAMM</name>
<organism evidence="1 2">
    <name type="scientific">Pseudoalteromonas ruthenica</name>
    <dbReference type="NCBI Taxonomy" id="151081"/>
    <lineage>
        <taxon>Bacteria</taxon>
        <taxon>Pseudomonadati</taxon>
        <taxon>Pseudomonadota</taxon>
        <taxon>Gammaproteobacteria</taxon>
        <taxon>Alteromonadales</taxon>
        <taxon>Pseudoalteromonadaceae</taxon>
        <taxon>Pseudoalteromonas</taxon>
    </lineage>
</organism>
<dbReference type="AlphaFoldDB" id="A0A5S3Z436"/>
<dbReference type="PANTHER" id="PTHR37421:SF1">
    <property type="entry name" value="UPF0260 PROTEIN YCGN"/>
    <property type="match status" value="1"/>
</dbReference>
<dbReference type="RefSeq" id="WP_138548240.1">
    <property type="nucleotide sequence ID" value="NZ_PNCG01000010.1"/>
</dbReference>
<dbReference type="EMBL" id="PNCG01000010">
    <property type="protein sequence ID" value="TMP86998.1"/>
    <property type="molecule type" value="Genomic_DNA"/>
</dbReference>